<organism evidence="5 6">
    <name type="scientific">Mangrovimicrobium sediminis</name>
    <dbReference type="NCBI Taxonomy" id="2562682"/>
    <lineage>
        <taxon>Bacteria</taxon>
        <taxon>Pseudomonadati</taxon>
        <taxon>Pseudomonadota</taxon>
        <taxon>Gammaproteobacteria</taxon>
        <taxon>Cellvibrionales</taxon>
        <taxon>Halieaceae</taxon>
        <taxon>Mangrovimicrobium</taxon>
    </lineage>
</organism>
<dbReference type="Proteomes" id="UP000298050">
    <property type="component" value="Unassembled WGS sequence"/>
</dbReference>
<protein>
    <recommendedName>
        <fullName evidence="4">YCII-related domain-containing protein</fullName>
    </recommendedName>
</protein>
<feature type="chain" id="PRO_5021389259" description="YCII-related domain-containing protein" evidence="3">
    <location>
        <begin position="26"/>
        <end position="144"/>
    </location>
</feature>
<comment type="similarity">
    <text evidence="1">Belongs to the YciI family.</text>
</comment>
<dbReference type="Gene3D" id="3.30.70.1060">
    <property type="entry name" value="Dimeric alpha+beta barrel"/>
    <property type="match status" value="1"/>
</dbReference>
<feature type="region of interest" description="Disordered" evidence="2">
    <location>
        <begin position="26"/>
        <end position="45"/>
    </location>
</feature>
<dbReference type="AlphaFoldDB" id="A0A4Z0M6Q5"/>
<dbReference type="RefSeq" id="WP_135441227.1">
    <property type="nucleotide sequence ID" value="NZ_SRLE01000004.1"/>
</dbReference>
<comment type="caution">
    <text evidence="5">The sequence shown here is derived from an EMBL/GenBank/DDBJ whole genome shotgun (WGS) entry which is preliminary data.</text>
</comment>
<proteinExistence type="inferred from homology"/>
<dbReference type="InterPro" id="IPR005545">
    <property type="entry name" value="YCII"/>
</dbReference>
<keyword evidence="3" id="KW-0732">Signal</keyword>
<evidence type="ECO:0000313" key="6">
    <source>
        <dbReference type="Proteomes" id="UP000298050"/>
    </source>
</evidence>
<reference evidence="5 6" key="1">
    <citation type="submission" date="2019-04" db="EMBL/GenBank/DDBJ databases">
        <title>Taxonomy of novel Haliea sp. from mangrove soil of West Coast of India.</title>
        <authorList>
            <person name="Verma A."/>
            <person name="Kumar P."/>
            <person name="Krishnamurthi S."/>
        </authorList>
    </citation>
    <scope>NUCLEOTIDE SEQUENCE [LARGE SCALE GENOMIC DNA]</scope>
    <source>
        <strain evidence="5 6">SAOS-164</strain>
    </source>
</reference>
<evidence type="ECO:0000259" key="4">
    <source>
        <dbReference type="Pfam" id="PF03795"/>
    </source>
</evidence>
<accession>A0A4Z0M6Q5</accession>
<evidence type="ECO:0000313" key="5">
    <source>
        <dbReference type="EMBL" id="TGD75086.1"/>
    </source>
</evidence>
<evidence type="ECO:0000256" key="3">
    <source>
        <dbReference type="SAM" id="SignalP"/>
    </source>
</evidence>
<keyword evidence="6" id="KW-1185">Reference proteome</keyword>
<evidence type="ECO:0000256" key="1">
    <source>
        <dbReference type="ARBA" id="ARBA00007689"/>
    </source>
</evidence>
<feature type="compositionally biased region" description="Low complexity" evidence="2">
    <location>
        <begin position="26"/>
        <end position="39"/>
    </location>
</feature>
<gene>
    <name evidence="5" type="ORF">E4634_03490</name>
</gene>
<dbReference type="EMBL" id="SRLE01000004">
    <property type="protein sequence ID" value="TGD75086.1"/>
    <property type="molecule type" value="Genomic_DNA"/>
</dbReference>
<feature type="domain" description="YCII-related" evidence="4">
    <location>
        <begin position="51"/>
        <end position="138"/>
    </location>
</feature>
<dbReference type="Pfam" id="PF03795">
    <property type="entry name" value="YCII"/>
    <property type="match status" value="1"/>
</dbReference>
<feature type="signal peptide" evidence="3">
    <location>
        <begin position="1"/>
        <end position="25"/>
    </location>
</feature>
<sequence length="144" mass="15159">MPADFTRRRFTAMLAAALAVLGGHAAVSSTSTPSSPTPSNAKQGHPMKDIRYVVFHRQGPNWLPGKTLFDQPGVEEHVAHYRKVLEAGQLALGGPHLDATGGGMMIPAAGVSEEDVRGFAAADPAVVSGVLDYEVRPWLIGMSG</sequence>
<dbReference type="InterPro" id="IPR011008">
    <property type="entry name" value="Dimeric_a/b-barrel"/>
</dbReference>
<dbReference type="SUPFAM" id="SSF54909">
    <property type="entry name" value="Dimeric alpha+beta barrel"/>
    <property type="match status" value="1"/>
</dbReference>
<name>A0A4Z0M6Q5_9GAMM</name>
<dbReference type="OrthoDB" id="8481699at2"/>
<evidence type="ECO:0000256" key="2">
    <source>
        <dbReference type="SAM" id="MobiDB-lite"/>
    </source>
</evidence>